<dbReference type="AlphaFoldDB" id="A0A2C5Y188"/>
<comment type="caution">
    <text evidence="1">The sequence shown here is derived from an EMBL/GenBank/DDBJ whole genome shotgun (WGS) entry which is preliminary data.</text>
</comment>
<keyword evidence="2" id="KW-1185">Reference proteome</keyword>
<proteinExistence type="predicted"/>
<protein>
    <submittedName>
        <fullName evidence="1">Uncharacterized protein</fullName>
    </submittedName>
</protein>
<gene>
    <name evidence="1" type="ORF">CDD81_738</name>
</gene>
<name>A0A2C5Y188_9HYPO</name>
<dbReference type="Proteomes" id="UP000226192">
    <property type="component" value="Unassembled WGS sequence"/>
</dbReference>
<dbReference type="OrthoDB" id="3223806at2759"/>
<sequence>MSQDGILHLGAGQMHGVYQHDDYLLFPFDTPEDETKLTDSNQRGPWPVKVKVETVQSLDSNLIASEKDYTLVSQEIRFGLKAKPITFLSPLKIPIHLGASVRQYIHKTIPDQLPFLCFQDESEGSVACIYHVNLNRQQQFEISDSLQRPIANLPVISVKSPGASNRIMRVLQHIALYKYYEGVENRTVDLHFEKTFRISKLDDNIPMPSGEYRVQHNSTWGFTIENLGDKPLYIALFNFTPEWKISNLFSDKSGSPFCVIQPMGQDNANKEEFGLEMEIPESLQKQGNKNCEDIIKVFFTRRPTHFPTLKLPGISLDEQDTFRGSASLWSNFLEELNGPFRNSDPATSQQWSTRQYIIQTTME</sequence>
<organism evidence="1 2">
    <name type="scientific">Ophiocordyceps australis</name>
    <dbReference type="NCBI Taxonomy" id="1399860"/>
    <lineage>
        <taxon>Eukaryota</taxon>
        <taxon>Fungi</taxon>
        <taxon>Dikarya</taxon>
        <taxon>Ascomycota</taxon>
        <taxon>Pezizomycotina</taxon>
        <taxon>Sordariomycetes</taxon>
        <taxon>Hypocreomycetidae</taxon>
        <taxon>Hypocreales</taxon>
        <taxon>Ophiocordycipitaceae</taxon>
        <taxon>Ophiocordyceps</taxon>
    </lineage>
</organism>
<dbReference type="EMBL" id="NJET01000114">
    <property type="protein sequence ID" value="PHH61170.1"/>
    <property type="molecule type" value="Genomic_DNA"/>
</dbReference>
<accession>A0A2C5Y188</accession>
<evidence type="ECO:0000313" key="2">
    <source>
        <dbReference type="Proteomes" id="UP000226192"/>
    </source>
</evidence>
<reference evidence="1 2" key="1">
    <citation type="submission" date="2017-06" db="EMBL/GenBank/DDBJ databases">
        <title>Ant-infecting Ophiocordyceps genomes reveal a high diversity of potential behavioral manipulation genes and a possible major role for enterotoxins.</title>
        <authorList>
            <person name="De Bekker C."/>
            <person name="Evans H.C."/>
            <person name="Brachmann A."/>
            <person name="Hughes D.P."/>
        </authorList>
    </citation>
    <scope>NUCLEOTIDE SEQUENCE [LARGE SCALE GENOMIC DNA]</scope>
    <source>
        <strain evidence="1 2">Map64</strain>
    </source>
</reference>
<evidence type="ECO:0000313" key="1">
    <source>
        <dbReference type="EMBL" id="PHH61170.1"/>
    </source>
</evidence>